<sequence>MSTLSSVLVKFTADISDFNLKIQSAMGQVQKTGKQMQKEGFTMGGAFTSLKNMALPALGAITTALGGLGLGKGLSFNADMEQAAISFETLLGSAEKAQAMIKDLQQFGASTPFEFPGLQKSAKLMLAMGFSAESVRPNLRAIGDAVSAIGGGEEVLNGVTMALGQMATKGKVSAEEMNQLAERGIPAWDLMAEKLGMSKQQLMELSSQGKVMADQAVPALIEAMGTKFSGAMQKQSQTFTGMLSTLKDNTNMLLGQVLQPVSERLKALMPIAIEFVDKLSTGFKTDGLKGAIEAAFPPTVAIILNGIITGVSTLFSLLQNNWSNIGPILAGIATGFAAFSAIQGIVAGVSAAMATFATITAALATPVGIAAAAIGALVVTGIYLYENWEEITQRLTDCWNGIKSIASYIWEAISSVIDNVCADIENTVAFLIGGNLSDIWDQAMQGLDISTNGVMNSIGDRFAQTMDSISNKAETAWTAVRQVWDGTFTRIETLTGDSLAWMKDTFTSDTEILRNIWDAASKNLNVLTQEMWKLILQYFKDAPILLAASMKVIYDVLHQKWVDMKNDAYSMGINLVRGFVEGMRSLGSWLYSSVSSLFTGAVNAAKRALDIHSPSRVMMQLGEYTAQGFAIGMDNQEMNVQKSATGLANNAISAVSGYRPTVSTPEIMGVGAGHTFNISIQGSNAQEIWEQFERQLARRGVKW</sequence>
<dbReference type="EMBL" id="WNKU01000015">
    <property type="protein sequence ID" value="MTV49841.1"/>
    <property type="molecule type" value="Genomic_DNA"/>
</dbReference>
<dbReference type="InterPro" id="IPR053058">
    <property type="entry name" value="Mulikevirus_tape_measure"/>
</dbReference>
<keyword evidence="4" id="KW-1185">Reference proteome</keyword>
<evidence type="ECO:0000256" key="1">
    <source>
        <dbReference type="SAM" id="Phobius"/>
    </source>
</evidence>
<proteinExistence type="predicted"/>
<keyword evidence="1" id="KW-0472">Membrane</keyword>
<dbReference type="PANTHER" id="PTHR38812">
    <property type="entry name" value="MU-LIKE PROPHAGE FLUMU PROTEIN GP42"/>
    <property type="match status" value="1"/>
</dbReference>
<evidence type="ECO:0000313" key="4">
    <source>
        <dbReference type="Proteomes" id="UP000430670"/>
    </source>
</evidence>
<keyword evidence="1" id="KW-1133">Transmembrane helix</keyword>
<evidence type="ECO:0000313" key="3">
    <source>
        <dbReference type="EMBL" id="MTV49841.1"/>
    </source>
</evidence>
<dbReference type="NCBIfam" id="TIGR02675">
    <property type="entry name" value="tape_meas_nterm"/>
    <property type="match status" value="1"/>
</dbReference>
<dbReference type="OrthoDB" id="1677957at2"/>
<name>A0A6I3SLK8_HELMO</name>
<dbReference type="InterPro" id="IPR013491">
    <property type="entry name" value="Tape_meas_N"/>
</dbReference>
<accession>A0A6I3SLK8</accession>
<dbReference type="Pfam" id="PF20155">
    <property type="entry name" value="TMP_3"/>
    <property type="match status" value="1"/>
</dbReference>
<comment type="caution">
    <text evidence="3">The sequence shown here is derived from an EMBL/GenBank/DDBJ whole genome shotgun (WGS) entry which is preliminary data.</text>
</comment>
<feature type="transmembrane region" description="Helical" evidence="1">
    <location>
        <begin position="359"/>
        <end position="385"/>
    </location>
</feature>
<feature type="transmembrane region" description="Helical" evidence="1">
    <location>
        <begin position="295"/>
        <end position="317"/>
    </location>
</feature>
<dbReference type="RefSeq" id="WP_155476933.1">
    <property type="nucleotide sequence ID" value="NZ_WNKU01000015.1"/>
</dbReference>
<feature type="domain" description="Tape measure protein N-terminal" evidence="2">
    <location>
        <begin position="74"/>
        <end position="257"/>
    </location>
</feature>
<dbReference type="AlphaFoldDB" id="A0A6I3SLK8"/>
<keyword evidence="1" id="KW-0812">Transmembrane</keyword>
<dbReference type="Proteomes" id="UP000430670">
    <property type="component" value="Unassembled WGS sequence"/>
</dbReference>
<feature type="transmembrane region" description="Helical" evidence="1">
    <location>
        <begin position="329"/>
        <end position="353"/>
    </location>
</feature>
<evidence type="ECO:0000259" key="2">
    <source>
        <dbReference type="Pfam" id="PF20155"/>
    </source>
</evidence>
<reference evidence="3 4" key="1">
    <citation type="submission" date="2019-11" db="EMBL/GenBank/DDBJ databases">
        <title>Whole-genome sequence of a the green, strictly anaerobic photosynthetic bacterium Heliobacillus mobilis DSM 6151.</title>
        <authorList>
            <person name="Kyndt J.A."/>
            <person name="Meyer T.E."/>
        </authorList>
    </citation>
    <scope>NUCLEOTIDE SEQUENCE [LARGE SCALE GENOMIC DNA]</scope>
    <source>
        <strain evidence="3 4">DSM 6151</strain>
    </source>
</reference>
<dbReference type="PANTHER" id="PTHR38812:SF2">
    <property type="entry name" value="MU-LIKE PROPHAGE FLUMU PROTEIN GP42"/>
    <property type="match status" value="1"/>
</dbReference>
<protein>
    <submittedName>
        <fullName evidence="3">Tape measure protein</fullName>
    </submittedName>
</protein>
<gene>
    <name evidence="3" type="ORF">GJ688_12750</name>
</gene>
<organism evidence="3 4">
    <name type="scientific">Heliobacterium mobile</name>
    <name type="common">Heliobacillus mobilis</name>
    <dbReference type="NCBI Taxonomy" id="28064"/>
    <lineage>
        <taxon>Bacteria</taxon>
        <taxon>Bacillati</taxon>
        <taxon>Bacillota</taxon>
        <taxon>Clostridia</taxon>
        <taxon>Eubacteriales</taxon>
        <taxon>Heliobacteriaceae</taxon>
        <taxon>Heliobacterium</taxon>
    </lineage>
</organism>